<dbReference type="Pfam" id="PF10668">
    <property type="entry name" value="Phage_terminase"/>
    <property type="match status" value="1"/>
</dbReference>
<keyword evidence="1" id="KW-0175">Coiled coil</keyword>
<proteinExistence type="predicted"/>
<sequence length="248" mass="28552">MARPRSPQRDKAKEKWLQSCGKITVKQLAESMGIPSARIRKWKSEDKWRDELDEIQSKRCRGGQPGNQNAAGAGAPIKNNNAETHGAYSTVHLDDLPQKEREYIMSITLDTRENMLRELQLLIAKESDLKKKMKALETESDEALHIDKVVEMLVPESDTAFKTNMKTVMKASSFDRTMKLEAEYNKIHGRIIKLLDSIKSYELEKRRIQLEERKYNLAKQRIKGEYEINPETGEIDDESDNLCAELEV</sequence>
<dbReference type="STRING" id="474960.SAMN05216180_1029"/>
<dbReference type="EMBL" id="FOCG01000001">
    <property type="protein sequence ID" value="SEM64092.1"/>
    <property type="molecule type" value="Genomic_DNA"/>
</dbReference>
<name>A0A1H7ZZJ1_9FIRM</name>
<feature type="coiled-coil region" evidence="1">
    <location>
        <begin position="112"/>
        <end position="139"/>
    </location>
</feature>
<dbReference type="RefSeq" id="WP_092752295.1">
    <property type="nucleotide sequence ID" value="NZ_FOCG01000001.1"/>
</dbReference>
<evidence type="ECO:0000256" key="1">
    <source>
        <dbReference type="SAM" id="Coils"/>
    </source>
</evidence>
<accession>A0A1H7ZZJ1</accession>
<organism evidence="3 4">
    <name type="scientific">Hydrogenoanaerobacterium saccharovorans</name>
    <dbReference type="NCBI Taxonomy" id="474960"/>
    <lineage>
        <taxon>Bacteria</taxon>
        <taxon>Bacillati</taxon>
        <taxon>Bacillota</taxon>
        <taxon>Clostridia</taxon>
        <taxon>Eubacteriales</taxon>
        <taxon>Oscillospiraceae</taxon>
        <taxon>Hydrogenoanaerobacterium</taxon>
    </lineage>
</organism>
<evidence type="ECO:0000259" key="2">
    <source>
        <dbReference type="Pfam" id="PF10668"/>
    </source>
</evidence>
<gene>
    <name evidence="3" type="ORF">SAMN05216180_1029</name>
</gene>
<protein>
    <submittedName>
        <fullName evidence="3">Uncharacterized protein YjcR</fullName>
    </submittedName>
</protein>
<evidence type="ECO:0000313" key="4">
    <source>
        <dbReference type="Proteomes" id="UP000199158"/>
    </source>
</evidence>
<dbReference type="Proteomes" id="UP000199158">
    <property type="component" value="Unassembled WGS sequence"/>
</dbReference>
<evidence type="ECO:0000313" key="3">
    <source>
        <dbReference type="EMBL" id="SEM64092.1"/>
    </source>
</evidence>
<dbReference type="NCBIfam" id="NF040601">
    <property type="entry name" value="TerS_not_xtmA"/>
    <property type="match status" value="1"/>
</dbReference>
<reference evidence="3 4" key="1">
    <citation type="submission" date="2016-10" db="EMBL/GenBank/DDBJ databases">
        <authorList>
            <person name="de Groot N.N."/>
        </authorList>
    </citation>
    <scope>NUCLEOTIDE SEQUENCE [LARGE SCALE GENOMIC DNA]</scope>
    <source>
        <strain evidence="3 4">CGMCC 1.5070</strain>
    </source>
</reference>
<dbReference type="InterPro" id="IPR018925">
    <property type="entry name" value="XtmA-like_N"/>
</dbReference>
<keyword evidence="4" id="KW-1185">Reference proteome</keyword>
<dbReference type="AlphaFoldDB" id="A0A1H7ZZJ1"/>
<feature type="domain" description="PBSX phage terminase small subunit-like N-terminal" evidence="2">
    <location>
        <begin position="1"/>
        <end position="58"/>
    </location>
</feature>
<dbReference type="OrthoDB" id="9768556at2"/>